<organism evidence="2 3">
    <name type="scientific">Vibrio ishigakensis</name>
    <dbReference type="NCBI Taxonomy" id="1481914"/>
    <lineage>
        <taxon>Bacteria</taxon>
        <taxon>Pseudomonadati</taxon>
        <taxon>Pseudomonadota</taxon>
        <taxon>Gammaproteobacteria</taxon>
        <taxon>Vibrionales</taxon>
        <taxon>Vibrionaceae</taxon>
        <taxon>Vibrio</taxon>
    </lineage>
</organism>
<sequence>MASFTVRLERCLLSLLVIVFVLMAVLVTGLRIALPRLDAYQQEIQTWVNDASGLDFEIGSVKGFWRNTHPSLSLSDLQANLSGGVKEFSVKQVDVEFDLLQSLFALRPQVSELVVDGIHVDISGIDLFASSEEEQSSSNDGKMIRQLERLLLRQLNEFSLTNSSIVFNDIAGERREVDIERLNWLNQDRRHRAEGEVTVKDVQLNSVSVIADFTDHDGLSSISGDFYLQGKNFDITPWVKPYLAEGVEVEKGRVSLNTWITLDKNKPVDAYLEVSPSELKWKEPSGEENSLVLNSGVMKLEPQGEGFQVNAQDLSLSTNQQKWPDINFALQWAPEKWSVNANKLQLERLAPILDLLPDMQETDAWVEKVQLGGSVEDIRVSMGKDVDSLRYSATLKQGRMKYWELIPGFHTLQAKVAGNIHKANAKVSLLDDTLPYGQVFQAPLRVRQAQVDVVWENSDDGWSLWADKVSVATPDLQVLGAFKLDFPKDAPAFLSFYAEADLLDAGQTWRYLPTLAMGQSLTDYLSEGIRGGKVHTAKLLWYGELSKFPYNDNSGIFQAWVPLRQTRFSFSSAWPPLTDMQLDLLFQNETMFLDSRDAKLLDIKAQRISGQIPRMAGDGHIEIFAAAKAKGSDVRDYMNASPLVDSVGATLTTIDIGGEVESQFELYIPFHEGAESRAWGYADLKDNDINISSPPMTLKKATGRITFDNDLVSSYGLSANLLDQPISLDFTGQNAERGYDTRIDLVGDWQVKPLIPYLGKTWLEPVSGHAPWNMGIDLQINDVGFTYQLDTKANLKFLKSTYPAPLAKESGVAGLARLQASGNQESISARLQIPNAKFQTEIELDKGQPKLVATNTVIGAGSFRVSLSLDTMHLCDCLNLILMPG</sequence>
<evidence type="ECO:0000259" key="1">
    <source>
        <dbReference type="Pfam" id="PF13116"/>
    </source>
</evidence>
<comment type="caution">
    <text evidence="2">The sequence shown here is derived from an EMBL/GenBank/DDBJ whole genome shotgun (WGS) entry which is preliminary data.</text>
</comment>
<dbReference type="InterPro" id="IPR011836">
    <property type="entry name" value="YhdP"/>
</dbReference>
<dbReference type="Proteomes" id="UP000031670">
    <property type="component" value="Unassembled WGS sequence"/>
</dbReference>
<dbReference type="Pfam" id="PF13116">
    <property type="entry name" value="YhdP"/>
    <property type="match status" value="1"/>
</dbReference>
<evidence type="ECO:0000313" key="2">
    <source>
        <dbReference type="EMBL" id="GAM64557.1"/>
    </source>
</evidence>
<dbReference type="PANTHER" id="PTHR38690">
    <property type="entry name" value="PROTEASE-RELATED"/>
    <property type="match status" value="1"/>
</dbReference>
<dbReference type="NCBIfam" id="TIGR02099">
    <property type="entry name" value="YhdP family protein"/>
    <property type="match status" value="1"/>
</dbReference>
<dbReference type="AlphaFoldDB" id="A0A0B8PIQ2"/>
<protein>
    <submittedName>
        <fullName evidence="2">Possible exported protein</fullName>
    </submittedName>
</protein>
<dbReference type="PANTHER" id="PTHR38690:SF1">
    <property type="entry name" value="PROTEASE"/>
    <property type="match status" value="1"/>
</dbReference>
<reference evidence="2 3" key="1">
    <citation type="submission" date="2015-01" db="EMBL/GenBank/DDBJ databases">
        <title>Vibrio sp. C5 JCM 19232 whole genome shotgun sequence.</title>
        <authorList>
            <person name="Sawabe T."/>
            <person name="Meirelles P."/>
            <person name="Feng G."/>
            <person name="Sayaka M."/>
            <person name="Hattori M."/>
            <person name="Ohkuma M."/>
        </authorList>
    </citation>
    <scope>NUCLEOTIDE SEQUENCE [LARGE SCALE GENOMIC DNA]</scope>
    <source>
        <strain evidence="2 3">JCM19232</strain>
    </source>
</reference>
<accession>A0A0B8PIQ2</accession>
<dbReference type="InterPro" id="IPR025263">
    <property type="entry name" value="YhdP_central"/>
</dbReference>
<name>A0A0B8PIQ2_9VIBR</name>
<reference evidence="2 3" key="2">
    <citation type="submission" date="2015-01" db="EMBL/GenBank/DDBJ databases">
        <authorList>
            <consortium name="NBRP consortium"/>
            <person name="Sawabe T."/>
            <person name="Meirelles P."/>
            <person name="Feng G."/>
            <person name="Sayaka M."/>
            <person name="Hattori M."/>
            <person name="Ohkuma M."/>
        </authorList>
    </citation>
    <scope>NUCLEOTIDE SEQUENCE [LARGE SCALE GENOMIC DNA]</scope>
    <source>
        <strain evidence="2 3">JCM19232</strain>
    </source>
</reference>
<dbReference type="EMBL" id="BBSA01000013">
    <property type="protein sequence ID" value="GAM64557.1"/>
    <property type="molecule type" value="Genomic_DNA"/>
</dbReference>
<evidence type="ECO:0000313" key="3">
    <source>
        <dbReference type="Proteomes" id="UP000031670"/>
    </source>
</evidence>
<feature type="domain" description="YhdP central" evidence="1">
    <location>
        <begin position="1"/>
        <end position="874"/>
    </location>
</feature>
<proteinExistence type="predicted"/>
<gene>
    <name evidence="2" type="ORF">JCM19232_1227</name>
</gene>